<dbReference type="EMBL" id="SDOX01000002">
    <property type="protein sequence ID" value="TFJ88178.1"/>
    <property type="molecule type" value="Genomic_DNA"/>
</dbReference>
<comment type="caution">
    <text evidence="2">The sequence shown here is derived from an EMBL/GenBank/DDBJ whole genome shotgun (WGS) entry which is preliminary data.</text>
</comment>
<dbReference type="OrthoDB" id="10295044at2759"/>
<dbReference type="AlphaFoldDB" id="A0A4D9DH50"/>
<protein>
    <submittedName>
        <fullName evidence="2">Uncharacterized protein</fullName>
    </submittedName>
</protein>
<proteinExistence type="predicted"/>
<name>A0A4D9DH50_9STRA</name>
<evidence type="ECO:0000313" key="3">
    <source>
        <dbReference type="Proteomes" id="UP000355283"/>
    </source>
</evidence>
<feature type="region of interest" description="Disordered" evidence="1">
    <location>
        <begin position="258"/>
        <end position="279"/>
    </location>
</feature>
<evidence type="ECO:0000256" key="1">
    <source>
        <dbReference type="SAM" id="MobiDB-lite"/>
    </source>
</evidence>
<organism evidence="2 3">
    <name type="scientific">Nannochloropsis salina CCMP1776</name>
    <dbReference type="NCBI Taxonomy" id="1027361"/>
    <lineage>
        <taxon>Eukaryota</taxon>
        <taxon>Sar</taxon>
        <taxon>Stramenopiles</taxon>
        <taxon>Ochrophyta</taxon>
        <taxon>Eustigmatophyceae</taxon>
        <taxon>Eustigmatales</taxon>
        <taxon>Monodopsidaceae</taxon>
        <taxon>Microchloropsis</taxon>
        <taxon>Microchloropsis salina</taxon>
    </lineage>
</organism>
<keyword evidence="3" id="KW-1185">Reference proteome</keyword>
<feature type="compositionally biased region" description="Basic and acidic residues" evidence="1">
    <location>
        <begin position="46"/>
        <end position="62"/>
    </location>
</feature>
<evidence type="ECO:0000313" key="2">
    <source>
        <dbReference type="EMBL" id="TFJ88178.1"/>
    </source>
</evidence>
<accession>A0A4D9DH50</accession>
<reference evidence="2 3" key="1">
    <citation type="submission" date="2019-01" db="EMBL/GenBank/DDBJ databases">
        <title>Nuclear Genome Assembly of the Microalgal Biofuel strain Nannochloropsis salina CCMP1776.</title>
        <authorList>
            <person name="Hovde B."/>
        </authorList>
    </citation>
    <scope>NUCLEOTIDE SEQUENCE [LARGE SCALE GENOMIC DNA]</scope>
    <source>
        <strain evidence="2 3">CCMP1776</strain>
    </source>
</reference>
<sequence length="279" mass="30592">MGRSQLQYNRRGRGRVKGKYPATRWSSPSNVDFHHAGGGAPVQGFEHSKQQDNEEFGDDLRTHTSSTEPWLTHKHILPDIVDGEKVEGTSCLSLDLRALAEGLWHLPVDIRLGVDSTLAEGIPHRPDHSARSEEDAREQVEKIKKSSLRDVALDGGLKKRLILNPLTSCDFPAHSTEHADLPLDVLLGLSLSTAHVKDEIPLTSEPSAQPDDVLYKGLQASGNEKQKMCRADGYDCIAKIAASKEDEESVLDALLQQGHEEIQPSSARPSPFKLDGGGY</sequence>
<gene>
    <name evidence="2" type="ORF">NSK_000530</name>
</gene>
<feature type="region of interest" description="Disordered" evidence="1">
    <location>
        <begin position="1"/>
        <end position="65"/>
    </location>
</feature>
<dbReference type="Proteomes" id="UP000355283">
    <property type="component" value="Unassembled WGS sequence"/>
</dbReference>